<gene>
    <name evidence="13" type="ORF">GGR16_001155</name>
</gene>
<dbReference type="PROSITE" id="PS50106">
    <property type="entry name" value="PDZ"/>
    <property type="match status" value="1"/>
</dbReference>
<evidence type="ECO:0000313" key="13">
    <source>
        <dbReference type="EMBL" id="MBB4016149.1"/>
    </source>
</evidence>
<feature type="domain" description="PDZ" evidence="12">
    <location>
        <begin position="152"/>
        <end position="217"/>
    </location>
</feature>
<dbReference type="PANTHER" id="PTHR42837">
    <property type="entry name" value="REGULATOR OF SIGMA-E PROTEASE RSEP"/>
    <property type="match status" value="1"/>
</dbReference>
<keyword evidence="14" id="KW-1185">Reference proteome</keyword>
<feature type="transmembrane region" description="Helical" evidence="11">
    <location>
        <begin position="298"/>
        <end position="321"/>
    </location>
</feature>
<proteinExistence type="inferred from homology"/>
<protein>
    <recommendedName>
        <fullName evidence="11">Zinc metalloprotease</fullName>
        <ecNumber evidence="11">3.4.24.-</ecNumber>
    </recommendedName>
</protein>
<keyword evidence="11" id="KW-0479">Metal-binding</keyword>
<evidence type="ECO:0000259" key="12">
    <source>
        <dbReference type="PROSITE" id="PS50106"/>
    </source>
</evidence>
<dbReference type="GO" id="GO:0046872">
    <property type="term" value="F:metal ion binding"/>
    <property type="evidence" value="ECO:0007669"/>
    <property type="project" value="UniProtKB-KW"/>
</dbReference>
<keyword evidence="10 11" id="KW-0472">Membrane</keyword>
<dbReference type="PANTHER" id="PTHR42837:SF2">
    <property type="entry name" value="MEMBRANE METALLOPROTEASE ARASP2, CHLOROPLASTIC-RELATED"/>
    <property type="match status" value="1"/>
</dbReference>
<dbReference type="Pfam" id="PF17820">
    <property type="entry name" value="PDZ_6"/>
    <property type="match status" value="1"/>
</dbReference>
<evidence type="ECO:0000256" key="2">
    <source>
        <dbReference type="ARBA" id="ARBA00004141"/>
    </source>
</evidence>
<dbReference type="InterPro" id="IPR008915">
    <property type="entry name" value="Peptidase_M50"/>
</dbReference>
<keyword evidence="6 11" id="KW-0378">Hydrolase</keyword>
<evidence type="ECO:0000256" key="11">
    <source>
        <dbReference type="RuleBase" id="RU362031"/>
    </source>
</evidence>
<feature type="transmembrane region" description="Helical" evidence="11">
    <location>
        <begin position="118"/>
        <end position="142"/>
    </location>
</feature>
<dbReference type="GO" id="GO:0016020">
    <property type="term" value="C:membrane"/>
    <property type="evidence" value="ECO:0007669"/>
    <property type="project" value="UniProtKB-SubCell"/>
</dbReference>
<comment type="cofactor">
    <cofactor evidence="1 11">
        <name>Zn(2+)</name>
        <dbReference type="ChEBI" id="CHEBI:29105"/>
    </cofactor>
</comment>
<keyword evidence="7 11" id="KW-0862">Zinc</keyword>
<dbReference type="GO" id="GO:0004222">
    <property type="term" value="F:metalloendopeptidase activity"/>
    <property type="evidence" value="ECO:0007669"/>
    <property type="project" value="InterPro"/>
</dbReference>
<name>A0A840BXV8_9HYPH</name>
<dbReference type="EMBL" id="JACIEN010000001">
    <property type="protein sequence ID" value="MBB4016149.1"/>
    <property type="molecule type" value="Genomic_DNA"/>
</dbReference>
<accession>A0A840BXV8</accession>
<evidence type="ECO:0000256" key="8">
    <source>
        <dbReference type="ARBA" id="ARBA00022989"/>
    </source>
</evidence>
<comment type="caution">
    <text evidence="13">The sequence shown here is derived from an EMBL/GenBank/DDBJ whole genome shotgun (WGS) entry which is preliminary data.</text>
</comment>
<keyword evidence="9 11" id="KW-0482">Metalloprotease</keyword>
<dbReference type="InterPro" id="IPR004387">
    <property type="entry name" value="Pept_M50_Zn"/>
</dbReference>
<reference evidence="13 14" key="1">
    <citation type="submission" date="2020-08" db="EMBL/GenBank/DDBJ databases">
        <title>Genomic Encyclopedia of Type Strains, Phase IV (KMG-IV): sequencing the most valuable type-strain genomes for metagenomic binning, comparative biology and taxonomic classification.</title>
        <authorList>
            <person name="Goeker M."/>
        </authorList>
    </citation>
    <scope>NUCLEOTIDE SEQUENCE [LARGE SCALE GENOMIC DNA]</scope>
    <source>
        <strain evidence="13 14">DSM 103737</strain>
    </source>
</reference>
<sequence length="387" mass="41414">MDIAGTVIGAGWGLLSYVVPFLFVLTIVVFFHELGHFWVARRCGVAVQAFSIGFGRELVGWTDRHGTRWRISAIPLGGYVRFAGDANSASMPDRGALDTMSEVERRGSFYHKGVGARAAIVAAGPIANFLLAIAIFTASVYFGGRAILLPRVDAVEAGSAAERAGVRPGDLVLSIDGRPMESFADMQRIISARPGEALTVTVERDGSEVTLTATPDLREMTTPFGKQRIGLLGLRASRDPGDWTVRQYGIVDSLRIGLTDTWYIVERTGDYVGKLLTGRESTDQLSGPIRIAQVSGEVASMGGLAGLINLAAILSVSIGLINLVPVPMLDGGHLLFYAIEAVRGRPLSEQAQEIGFRIGLALVLMLMLFVTWNDLQHLGAAFGLGAT</sequence>
<dbReference type="InterPro" id="IPR041489">
    <property type="entry name" value="PDZ_6"/>
</dbReference>
<evidence type="ECO:0000256" key="7">
    <source>
        <dbReference type="ARBA" id="ARBA00022833"/>
    </source>
</evidence>
<keyword evidence="5 11" id="KW-0812">Transmembrane</keyword>
<evidence type="ECO:0000256" key="5">
    <source>
        <dbReference type="ARBA" id="ARBA00022692"/>
    </source>
</evidence>
<organism evidence="13 14">
    <name type="scientific">Chelatococcus caeni</name>
    <dbReference type="NCBI Taxonomy" id="1348468"/>
    <lineage>
        <taxon>Bacteria</taxon>
        <taxon>Pseudomonadati</taxon>
        <taxon>Pseudomonadota</taxon>
        <taxon>Alphaproteobacteria</taxon>
        <taxon>Hyphomicrobiales</taxon>
        <taxon>Chelatococcaceae</taxon>
        <taxon>Chelatococcus</taxon>
    </lineage>
</organism>
<evidence type="ECO:0000256" key="1">
    <source>
        <dbReference type="ARBA" id="ARBA00001947"/>
    </source>
</evidence>
<dbReference type="EC" id="3.4.24.-" evidence="11"/>
<feature type="transmembrane region" description="Helical" evidence="11">
    <location>
        <begin position="12"/>
        <end position="32"/>
    </location>
</feature>
<feature type="transmembrane region" description="Helical" evidence="11">
    <location>
        <begin position="354"/>
        <end position="372"/>
    </location>
</feature>
<dbReference type="InterPro" id="IPR036034">
    <property type="entry name" value="PDZ_sf"/>
</dbReference>
<dbReference type="Proteomes" id="UP000577362">
    <property type="component" value="Unassembled WGS sequence"/>
</dbReference>
<keyword evidence="4 13" id="KW-0645">Protease</keyword>
<keyword evidence="8 11" id="KW-1133">Transmembrane helix</keyword>
<dbReference type="Pfam" id="PF02163">
    <property type="entry name" value="Peptidase_M50"/>
    <property type="match status" value="1"/>
</dbReference>
<comment type="subcellular location">
    <subcellularLocation>
        <location evidence="2">Membrane</location>
        <topology evidence="2">Multi-pass membrane protein</topology>
    </subcellularLocation>
</comment>
<dbReference type="AlphaFoldDB" id="A0A840BXV8"/>
<comment type="similarity">
    <text evidence="3 11">Belongs to the peptidase M50B family.</text>
</comment>
<evidence type="ECO:0000256" key="6">
    <source>
        <dbReference type="ARBA" id="ARBA00022801"/>
    </source>
</evidence>
<dbReference type="InterPro" id="IPR001478">
    <property type="entry name" value="PDZ"/>
</dbReference>
<evidence type="ECO:0000256" key="4">
    <source>
        <dbReference type="ARBA" id="ARBA00022670"/>
    </source>
</evidence>
<dbReference type="RefSeq" id="WP_019403660.1">
    <property type="nucleotide sequence ID" value="NZ_JACIEN010000001.1"/>
</dbReference>
<evidence type="ECO:0000256" key="10">
    <source>
        <dbReference type="ARBA" id="ARBA00023136"/>
    </source>
</evidence>
<dbReference type="Gene3D" id="2.30.42.10">
    <property type="match status" value="1"/>
</dbReference>
<dbReference type="SUPFAM" id="SSF50156">
    <property type="entry name" value="PDZ domain-like"/>
    <property type="match status" value="1"/>
</dbReference>
<dbReference type="CDD" id="cd23081">
    <property type="entry name" value="cpPDZ_EcRseP-like"/>
    <property type="match status" value="1"/>
</dbReference>
<dbReference type="CDD" id="cd06163">
    <property type="entry name" value="S2P-M50_PDZ_RseP-like"/>
    <property type="match status" value="1"/>
</dbReference>
<dbReference type="GO" id="GO:0006508">
    <property type="term" value="P:proteolysis"/>
    <property type="evidence" value="ECO:0007669"/>
    <property type="project" value="UniProtKB-KW"/>
</dbReference>
<evidence type="ECO:0000256" key="3">
    <source>
        <dbReference type="ARBA" id="ARBA00007931"/>
    </source>
</evidence>
<dbReference type="NCBIfam" id="TIGR00054">
    <property type="entry name" value="RIP metalloprotease RseP"/>
    <property type="match status" value="1"/>
</dbReference>
<evidence type="ECO:0000256" key="9">
    <source>
        <dbReference type="ARBA" id="ARBA00023049"/>
    </source>
</evidence>
<dbReference type="SMART" id="SM00228">
    <property type="entry name" value="PDZ"/>
    <property type="match status" value="1"/>
</dbReference>
<evidence type="ECO:0000313" key="14">
    <source>
        <dbReference type="Proteomes" id="UP000577362"/>
    </source>
</evidence>